<dbReference type="Pfam" id="PF02682">
    <property type="entry name" value="CT_C_D"/>
    <property type="match status" value="1"/>
</dbReference>
<proteinExistence type="predicted"/>
<organism evidence="5 6">
    <name type="scientific">Mesohalobacter halotolerans</name>
    <dbReference type="NCBI Taxonomy" id="1883405"/>
    <lineage>
        <taxon>Bacteria</taxon>
        <taxon>Pseudomonadati</taxon>
        <taxon>Bacteroidota</taxon>
        <taxon>Flavobacteriia</taxon>
        <taxon>Flavobacteriales</taxon>
        <taxon>Flavobacteriaceae</taxon>
        <taxon>Mesohalobacter</taxon>
    </lineage>
</organism>
<dbReference type="SUPFAM" id="SSF50891">
    <property type="entry name" value="Cyclophilin-like"/>
    <property type="match status" value="1"/>
</dbReference>
<feature type="domain" description="Carboxyltransferase" evidence="4">
    <location>
        <begin position="8"/>
        <end position="209"/>
    </location>
</feature>
<dbReference type="InterPro" id="IPR010016">
    <property type="entry name" value="PxpB"/>
</dbReference>
<accession>A0A4V6AL85</accession>
<dbReference type="Proteomes" id="UP000306552">
    <property type="component" value="Unassembled WGS sequence"/>
</dbReference>
<keyword evidence="1" id="KW-0547">Nucleotide-binding</keyword>
<sequence>MSQVFNKYKIYFTSPRSLIIVWEFDLSSKYIRALQVFKSQVLSEDKDIQFITSAFKSILIKYRLNNVNILDKKKSVEEQLNWFKEKDLEDTKSRLFKIPVCYNGFGLDLQHISNQTKLNQSEIIKLHTGQVYTLYFIGFLPGFLYLGDVDKRIQMPRHQKPRPKVEKGSVGIAENQTGIYPMSSPGGWQIIGQTPVELFDVNQNPPSPFQPGDKIQFYTIDQSEFERLNNSEISIQKFKHND</sequence>
<dbReference type="SMART" id="SM00796">
    <property type="entry name" value="AHS1"/>
    <property type="match status" value="1"/>
</dbReference>
<evidence type="ECO:0000313" key="5">
    <source>
        <dbReference type="EMBL" id="TKS55585.1"/>
    </source>
</evidence>
<evidence type="ECO:0000256" key="1">
    <source>
        <dbReference type="ARBA" id="ARBA00022741"/>
    </source>
</evidence>
<dbReference type="AlphaFoldDB" id="A0A4V6AL85"/>
<keyword evidence="2 5" id="KW-0378">Hydrolase</keyword>
<evidence type="ECO:0000259" key="4">
    <source>
        <dbReference type="SMART" id="SM00796"/>
    </source>
</evidence>
<dbReference type="InterPro" id="IPR003833">
    <property type="entry name" value="CT_C_D"/>
</dbReference>
<evidence type="ECO:0000256" key="2">
    <source>
        <dbReference type="ARBA" id="ARBA00022801"/>
    </source>
</evidence>
<dbReference type="EMBL" id="SWMU01000005">
    <property type="protein sequence ID" value="TKS55585.1"/>
    <property type="molecule type" value="Genomic_DNA"/>
</dbReference>
<evidence type="ECO:0000313" key="6">
    <source>
        <dbReference type="Proteomes" id="UP000306552"/>
    </source>
</evidence>
<dbReference type="InterPro" id="IPR029000">
    <property type="entry name" value="Cyclophilin-like_dom_sf"/>
</dbReference>
<dbReference type="GO" id="GO:0005524">
    <property type="term" value="F:ATP binding"/>
    <property type="evidence" value="ECO:0007669"/>
    <property type="project" value="UniProtKB-KW"/>
</dbReference>
<comment type="caution">
    <text evidence="5">The sequence shown here is derived from an EMBL/GenBank/DDBJ whole genome shotgun (WGS) entry which is preliminary data.</text>
</comment>
<dbReference type="PANTHER" id="PTHR34698:SF2">
    <property type="entry name" value="5-OXOPROLINASE SUBUNIT B"/>
    <property type="match status" value="1"/>
</dbReference>
<keyword evidence="6" id="KW-1185">Reference proteome</keyword>
<keyword evidence="3" id="KW-0067">ATP-binding</keyword>
<dbReference type="RefSeq" id="WP_138932770.1">
    <property type="nucleotide sequence ID" value="NZ_SWMU01000005.1"/>
</dbReference>
<evidence type="ECO:0000256" key="3">
    <source>
        <dbReference type="ARBA" id="ARBA00022840"/>
    </source>
</evidence>
<reference evidence="5 6" key="1">
    <citation type="submission" date="2019-04" db="EMBL/GenBank/DDBJ databases">
        <title>Psychroflexus halotolerans sp. nov., isolated from a marine solar saltern.</title>
        <authorList>
            <person name="Feng X."/>
        </authorList>
    </citation>
    <scope>NUCLEOTIDE SEQUENCE [LARGE SCALE GENOMIC DNA]</scope>
    <source>
        <strain evidence="5 6">WDS2C27</strain>
    </source>
</reference>
<dbReference type="GO" id="GO:0017168">
    <property type="term" value="F:5-oxoprolinase (ATP-hydrolyzing) activity"/>
    <property type="evidence" value="ECO:0007669"/>
    <property type="project" value="UniProtKB-EC"/>
</dbReference>
<gene>
    <name evidence="5" type="primary">pxpB</name>
    <name evidence="5" type="ORF">FCN74_11600</name>
</gene>
<dbReference type="PANTHER" id="PTHR34698">
    <property type="entry name" value="5-OXOPROLINASE SUBUNIT B"/>
    <property type="match status" value="1"/>
</dbReference>
<protein>
    <submittedName>
        <fullName evidence="5">5-oxoprolinase subunit PxpB</fullName>
        <ecNumber evidence="5">3.5.2.9</ecNumber>
    </submittedName>
</protein>
<name>A0A4V6AL85_9FLAO</name>
<dbReference type="EC" id="3.5.2.9" evidence="5"/>
<dbReference type="OrthoDB" id="9778567at2"/>
<dbReference type="Gene3D" id="2.40.100.10">
    <property type="entry name" value="Cyclophilin-like"/>
    <property type="match status" value="1"/>
</dbReference>
<dbReference type="NCBIfam" id="TIGR00370">
    <property type="entry name" value="5-oxoprolinase subunit PxpB"/>
    <property type="match status" value="1"/>
</dbReference>